<keyword evidence="1" id="KW-0812">Transmembrane</keyword>
<protein>
    <submittedName>
        <fullName evidence="2">Uncharacterized protein</fullName>
    </submittedName>
</protein>
<evidence type="ECO:0000313" key="2">
    <source>
        <dbReference type="EMBL" id="MBB6357595.1"/>
    </source>
</evidence>
<dbReference type="AlphaFoldDB" id="A0A7X0FDA7"/>
<evidence type="ECO:0000256" key="1">
    <source>
        <dbReference type="SAM" id="Phobius"/>
    </source>
</evidence>
<proteinExistence type="predicted"/>
<keyword evidence="3" id="KW-1185">Reference proteome</keyword>
<evidence type="ECO:0000313" key="3">
    <source>
        <dbReference type="Proteomes" id="UP000536262"/>
    </source>
</evidence>
<keyword evidence="1" id="KW-1133">Transmembrane helix</keyword>
<name>A0A7X0FDA7_9HYPH</name>
<dbReference type="Proteomes" id="UP000536262">
    <property type="component" value="Unassembled WGS sequence"/>
</dbReference>
<sequence length="31" mass="3713">MRPLSPMTWQDWYYWAVVIAAVSMILWLVVS</sequence>
<keyword evidence="1" id="KW-0472">Membrane</keyword>
<comment type="caution">
    <text evidence="2">The sequence shown here is derived from an EMBL/GenBank/DDBJ whole genome shotgun (WGS) entry which is preliminary data.</text>
</comment>
<organism evidence="2 3">
    <name type="scientific">Aminobacter aganoensis</name>
    <dbReference type="NCBI Taxonomy" id="83264"/>
    <lineage>
        <taxon>Bacteria</taxon>
        <taxon>Pseudomonadati</taxon>
        <taxon>Pseudomonadota</taxon>
        <taxon>Alphaproteobacteria</taxon>
        <taxon>Hyphomicrobiales</taxon>
        <taxon>Phyllobacteriaceae</taxon>
        <taxon>Aminobacter</taxon>
    </lineage>
</organism>
<feature type="transmembrane region" description="Helical" evidence="1">
    <location>
        <begin position="12"/>
        <end position="30"/>
    </location>
</feature>
<reference evidence="2 3" key="1">
    <citation type="submission" date="2020-08" db="EMBL/GenBank/DDBJ databases">
        <title>Genomic Encyclopedia of Type Strains, Phase IV (KMG-IV): sequencing the most valuable type-strain genomes for metagenomic binning, comparative biology and taxonomic classification.</title>
        <authorList>
            <person name="Goeker M."/>
        </authorList>
    </citation>
    <scope>NUCLEOTIDE SEQUENCE [LARGE SCALE GENOMIC DNA]</scope>
    <source>
        <strain evidence="2 3">DSM 7051</strain>
    </source>
</reference>
<dbReference type="EMBL" id="JACHOU010000027">
    <property type="protein sequence ID" value="MBB6357595.1"/>
    <property type="molecule type" value="Genomic_DNA"/>
</dbReference>
<gene>
    <name evidence="2" type="ORF">GGR00_005418</name>
</gene>
<accession>A0A7X0FDA7</accession>